<reference evidence="1 2" key="1">
    <citation type="submission" date="2014-02" db="EMBL/GenBank/DDBJ databases">
        <title>The small core and large imbalanced accessory genome model reveals a collaborative survival strategy of Sorangium cellulosum strains in nature.</title>
        <authorList>
            <person name="Han K."/>
            <person name="Peng R."/>
            <person name="Blom J."/>
            <person name="Li Y.-Z."/>
        </authorList>
    </citation>
    <scope>NUCLEOTIDE SEQUENCE [LARGE SCALE GENOMIC DNA]</scope>
    <source>
        <strain evidence="1 2">So0157-25</strain>
    </source>
</reference>
<dbReference type="Proteomes" id="UP000075420">
    <property type="component" value="Unassembled WGS sequence"/>
</dbReference>
<proteinExistence type="predicted"/>
<organism evidence="1 2">
    <name type="scientific">Sorangium cellulosum</name>
    <name type="common">Polyangium cellulosum</name>
    <dbReference type="NCBI Taxonomy" id="56"/>
    <lineage>
        <taxon>Bacteria</taxon>
        <taxon>Pseudomonadati</taxon>
        <taxon>Myxococcota</taxon>
        <taxon>Polyangia</taxon>
        <taxon>Polyangiales</taxon>
        <taxon>Polyangiaceae</taxon>
        <taxon>Sorangium</taxon>
    </lineage>
</organism>
<dbReference type="AlphaFoldDB" id="A0A150PD46"/>
<comment type="caution">
    <text evidence="1">The sequence shown here is derived from an EMBL/GenBank/DDBJ whole genome shotgun (WGS) entry which is preliminary data.</text>
</comment>
<dbReference type="InterPro" id="IPR016024">
    <property type="entry name" value="ARM-type_fold"/>
</dbReference>
<dbReference type="EMBL" id="JELY01002111">
    <property type="protein sequence ID" value="KYF53562.1"/>
    <property type="molecule type" value="Genomic_DNA"/>
</dbReference>
<dbReference type="SUPFAM" id="SSF48371">
    <property type="entry name" value="ARM repeat"/>
    <property type="match status" value="1"/>
</dbReference>
<sequence length="370" mass="41603">MVDRLKDLFDERSVRAIARELRSAYPRLDERGFARDCLAGLADLELTGRAYRIADVMHHHLPQPFPEAARVIVASLGPELARSDAFGLVPLQYMPHVFYVAKHGLDHFEDAMTAQYELTKRFSAEFSIRPFLTRHADATLRRLRAWAADPNVHVRRLVSEGTRPRLPWAPRLRAFQQDPGPVIDLLELLKDDPERYVQRSVANNINDISKDHPALAADLCRRWLDGAPPGRRWIVGHALRSLVKKGDRGALGALGFGEAPSVEIARVSLSPRPVKLGGELRFAFEIASTAPRDQELLVDCAVHFVKANGSTRPRVFKLRKLVLPPSGRAEVTGKVSFEEMTTRRHYPGRHRIDALVNGVTHPLGQFDVCR</sequence>
<evidence type="ECO:0000313" key="1">
    <source>
        <dbReference type="EMBL" id="KYF53562.1"/>
    </source>
</evidence>
<evidence type="ECO:0000313" key="2">
    <source>
        <dbReference type="Proteomes" id="UP000075420"/>
    </source>
</evidence>
<dbReference type="Gene3D" id="1.25.40.290">
    <property type="entry name" value="ARM repeat domains"/>
    <property type="match status" value="1"/>
</dbReference>
<gene>
    <name evidence="1" type="ORF">BE08_30130</name>
</gene>
<accession>A0A150PD46</accession>
<name>A0A150PD46_SORCE</name>
<protein>
    <submittedName>
        <fullName evidence="1">DNA alkylation repair protein</fullName>
    </submittedName>
</protein>